<evidence type="ECO:0000313" key="3">
    <source>
        <dbReference type="EMBL" id="EAX86673.1"/>
    </source>
</evidence>
<reference evidence="3" key="1">
    <citation type="submission" date="2006-10" db="EMBL/GenBank/DDBJ databases">
        <authorList>
            <person name="Amadeo P."/>
            <person name="Zhao Q."/>
            <person name="Wortman J."/>
            <person name="Fraser-Liggett C."/>
            <person name="Carlton J."/>
        </authorList>
    </citation>
    <scope>NUCLEOTIDE SEQUENCE</scope>
    <source>
        <strain evidence="3">G3</strain>
    </source>
</reference>
<keyword evidence="4" id="KW-1185">Reference proteome</keyword>
<proteinExistence type="predicted"/>
<dbReference type="VEuPathDB" id="TrichDB:TVAG_527170"/>
<protein>
    <submittedName>
        <fullName evidence="3">Uncharacterized protein</fullName>
    </submittedName>
</protein>
<keyword evidence="2" id="KW-1133">Transmembrane helix</keyword>
<dbReference type="Proteomes" id="UP000001542">
    <property type="component" value="Unassembled WGS sequence"/>
</dbReference>
<dbReference type="InParanoid" id="A2G844"/>
<feature type="coiled-coil region" evidence="1">
    <location>
        <begin position="233"/>
        <end position="316"/>
    </location>
</feature>
<dbReference type="AlphaFoldDB" id="A2G844"/>
<accession>A2G844</accession>
<gene>
    <name evidence="3" type="ORF">TVAG_527170</name>
</gene>
<feature type="transmembrane region" description="Helical" evidence="2">
    <location>
        <begin position="326"/>
        <end position="344"/>
    </location>
</feature>
<reference evidence="3" key="2">
    <citation type="journal article" date="2007" name="Science">
        <title>Draft genome sequence of the sexually transmitted pathogen Trichomonas vaginalis.</title>
        <authorList>
            <person name="Carlton J.M."/>
            <person name="Hirt R.P."/>
            <person name="Silva J.C."/>
            <person name="Delcher A.L."/>
            <person name="Schatz M."/>
            <person name="Zhao Q."/>
            <person name="Wortman J.R."/>
            <person name="Bidwell S.L."/>
            <person name="Alsmark U.C.M."/>
            <person name="Besteiro S."/>
            <person name="Sicheritz-Ponten T."/>
            <person name="Noel C.J."/>
            <person name="Dacks J.B."/>
            <person name="Foster P.G."/>
            <person name="Simillion C."/>
            <person name="Van de Peer Y."/>
            <person name="Miranda-Saavedra D."/>
            <person name="Barton G.J."/>
            <person name="Westrop G.D."/>
            <person name="Mueller S."/>
            <person name="Dessi D."/>
            <person name="Fiori P.L."/>
            <person name="Ren Q."/>
            <person name="Paulsen I."/>
            <person name="Zhang H."/>
            <person name="Bastida-Corcuera F.D."/>
            <person name="Simoes-Barbosa A."/>
            <person name="Brown M.T."/>
            <person name="Hayes R.D."/>
            <person name="Mukherjee M."/>
            <person name="Okumura C.Y."/>
            <person name="Schneider R."/>
            <person name="Smith A.J."/>
            <person name="Vanacova S."/>
            <person name="Villalvazo M."/>
            <person name="Haas B.J."/>
            <person name="Pertea M."/>
            <person name="Feldblyum T.V."/>
            <person name="Utterback T.R."/>
            <person name="Shu C.L."/>
            <person name="Osoegawa K."/>
            <person name="de Jong P.J."/>
            <person name="Hrdy I."/>
            <person name="Horvathova L."/>
            <person name="Zubacova Z."/>
            <person name="Dolezal P."/>
            <person name="Malik S.B."/>
            <person name="Logsdon J.M. Jr."/>
            <person name="Henze K."/>
            <person name="Gupta A."/>
            <person name="Wang C.C."/>
            <person name="Dunne R.L."/>
            <person name="Upcroft J.A."/>
            <person name="Upcroft P."/>
            <person name="White O."/>
            <person name="Salzberg S.L."/>
            <person name="Tang P."/>
            <person name="Chiu C.-H."/>
            <person name="Lee Y.-S."/>
            <person name="Embley T.M."/>
            <person name="Coombs G.H."/>
            <person name="Mottram J.C."/>
            <person name="Tachezy J."/>
            <person name="Fraser-Liggett C.M."/>
            <person name="Johnson P.J."/>
        </authorList>
    </citation>
    <scope>NUCLEOTIDE SEQUENCE [LARGE SCALE GENOMIC DNA]</scope>
    <source>
        <strain evidence="3">G3</strain>
    </source>
</reference>
<keyword evidence="1" id="KW-0175">Coiled coil</keyword>
<name>A2G844_TRIV3</name>
<sequence>MNYLWQSDCKDIAANLRTFRTCCVELTLCIKNDKTSFDKVSTYITHIDQVLLKCEHSSEKQNNTLENLRMFYEFYQTTVQEIQTSYTDQSVVASIGEIKTELIATITKAIEPIHKKITFDNSFERFKNSLNNENDSDIRQSVFRLFCVLVKRDEASKLFTPEIERCSRILSSYYSLKGSIATLSRIIEPLGNEIKQLEAKQAAEAPKAEEPECPKALETPTIQSKPLHPLMSESEKNAEMFQLREEIEKLKLECHRLNQQNSDANDLLTDYMMKLPSIEGDLKAANRLIADKDGEIEEINEQNEKAKNNLTLLQKELDFYKSFSKYLAYGVGVLCSYILMSCLFRRR</sequence>
<dbReference type="EMBL" id="DS114595">
    <property type="protein sequence ID" value="EAX86673.1"/>
    <property type="molecule type" value="Genomic_DNA"/>
</dbReference>
<evidence type="ECO:0000256" key="2">
    <source>
        <dbReference type="SAM" id="Phobius"/>
    </source>
</evidence>
<evidence type="ECO:0000256" key="1">
    <source>
        <dbReference type="SAM" id="Coils"/>
    </source>
</evidence>
<keyword evidence="2" id="KW-0812">Transmembrane</keyword>
<dbReference type="VEuPathDB" id="TrichDB:TVAGG3_0805950"/>
<dbReference type="RefSeq" id="XP_001299603.1">
    <property type="nucleotide sequence ID" value="XM_001299602.1"/>
</dbReference>
<evidence type="ECO:0000313" key="4">
    <source>
        <dbReference type="Proteomes" id="UP000001542"/>
    </source>
</evidence>
<keyword evidence="2" id="KW-0472">Membrane</keyword>
<dbReference type="KEGG" id="tva:4744321"/>
<organism evidence="3 4">
    <name type="scientific">Trichomonas vaginalis (strain ATCC PRA-98 / G3)</name>
    <dbReference type="NCBI Taxonomy" id="412133"/>
    <lineage>
        <taxon>Eukaryota</taxon>
        <taxon>Metamonada</taxon>
        <taxon>Parabasalia</taxon>
        <taxon>Trichomonadida</taxon>
        <taxon>Trichomonadidae</taxon>
        <taxon>Trichomonas</taxon>
    </lineage>
</organism>